<evidence type="ECO:0000256" key="6">
    <source>
        <dbReference type="SAM" id="MobiDB-lite"/>
    </source>
</evidence>
<feature type="transmembrane region" description="Helical" evidence="7">
    <location>
        <begin position="666"/>
        <end position="687"/>
    </location>
</feature>
<keyword evidence="3 7" id="KW-1133">Transmembrane helix</keyword>
<evidence type="ECO:0000256" key="7">
    <source>
        <dbReference type="SAM" id="Phobius"/>
    </source>
</evidence>
<evidence type="ECO:0000256" key="2">
    <source>
        <dbReference type="ARBA" id="ARBA00022692"/>
    </source>
</evidence>
<dbReference type="PANTHER" id="PTHR28538">
    <property type="entry name" value="INTEGRAL INNER NUCLEAR MEMBRANE PROTEIN IMA1"/>
    <property type="match status" value="1"/>
</dbReference>
<feature type="compositionally biased region" description="Polar residues" evidence="6">
    <location>
        <begin position="490"/>
        <end position="506"/>
    </location>
</feature>
<dbReference type="VEuPathDB" id="FungiDB:BDEG_27003"/>
<gene>
    <name evidence="9" type="ORF">BDEG_27003</name>
</gene>
<feature type="transmembrane region" description="Helical" evidence="7">
    <location>
        <begin position="291"/>
        <end position="313"/>
    </location>
</feature>
<feature type="domain" description="Ima1 N-terminal" evidence="8">
    <location>
        <begin position="112"/>
        <end position="218"/>
    </location>
</feature>
<dbReference type="Pfam" id="PF09779">
    <property type="entry name" value="Ima1_N"/>
    <property type="match status" value="1"/>
</dbReference>
<dbReference type="GO" id="GO:0044732">
    <property type="term" value="C:mitotic spindle pole body"/>
    <property type="evidence" value="ECO:0007669"/>
    <property type="project" value="TreeGrafter"/>
</dbReference>
<keyword evidence="2 7" id="KW-0812">Transmembrane</keyword>
<feature type="transmembrane region" description="Helical" evidence="7">
    <location>
        <begin position="371"/>
        <end position="395"/>
    </location>
</feature>
<feature type="transmembrane region" description="Helical" evidence="7">
    <location>
        <begin position="45"/>
        <end position="66"/>
    </location>
</feature>
<dbReference type="AlphaFoldDB" id="A0A177WU83"/>
<dbReference type="GO" id="GO:0005637">
    <property type="term" value="C:nuclear inner membrane"/>
    <property type="evidence" value="ECO:0007669"/>
    <property type="project" value="UniProtKB-SubCell"/>
</dbReference>
<evidence type="ECO:0000256" key="3">
    <source>
        <dbReference type="ARBA" id="ARBA00022989"/>
    </source>
</evidence>
<organism evidence="9 10">
    <name type="scientific">Batrachochytrium dendrobatidis (strain JEL423)</name>
    <dbReference type="NCBI Taxonomy" id="403673"/>
    <lineage>
        <taxon>Eukaryota</taxon>
        <taxon>Fungi</taxon>
        <taxon>Fungi incertae sedis</taxon>
        <taxon>Chytridiomycota</taxon>
        <taxon>Chytridiomycota incertae sedis</taxon>
        <taxon>Chytridiomycetes</taxon>
        <taxon>Rhizophydiales</taxon>
        <taxon>Rhizophydiales incertae sedis</taxon>
        <taxon>Batrachochytrium</taxon>
    </lineage>
</organism>
<keyword evidence="4 7" id="KW-0472">Membrane</keyword>
<evidence type="ECO:0000313" key="10">
    <source>
        <dbReference type="Proteomes" id="UP000077115"/>
    </source>
</evidence>
<feature type="compositionally biased region" description="Polar residues" evidence="6">
    <location>
        <begin position="514"/>
        <end position="523"/>
    </location>
</feature>
<dbReference type="Proteomes" id="UP000077115">
    <property type="component" value="Unassembled WGS sequence"/>
</dbReference>
<reference evidence="9 10" key="1">
    <citation type="submission" date="2006-10" db="EMBL/GenBank/DDBJ databases">
        <title>The Genome Sequence of Batrachochytrium dendrobatidis JEL423.</title>
        <authorList>
            <consortium name="The Broad Institute Genome Sequencing Platform"/>
            <person name="Birren B."/>
            <person name="Lander E."/>
            <person name="Galagan J."/>
            <person name="Cuomo C."/>
            <person name="Devon K."/>
            <person name="Jaffe D."/>
            <person name="Butler J."/>
            <person name="Alvarez P."/>
            <person name="Gnerre S."/>
            <person name="Grabherr M."/>
            <person name="Kleber M."/>
            <person name="Mauceli E."/>
            <person name="Brockman W."/>
            <person name="Young S."/>
            <person name="LaButti K."/>
            <person name="Sykes S."/>
            <person name="DeCaprio D."/>
            <person name="Crawford M."/>
            <person name="Koehrsen M."/>
            <person name="Engels R."/>
            <person name="Montgomery P."/>
            <person name="Pearson M."/>
            <person name="Howarth C."/>
            <person name="Larson L."/>
            <person name="White J."/>
            <person name="O'Leary S."/>
            <person name="Kodira C."/>
            <person name="Zeng Q."/>
            <person name="Yandava C."/>
            <person name="Alvarado L."/>
            <person name="Longcore J."/>
            <person name="James T."/>
        </authorList>
    </citation>
    <scope>NUCLEOTIDE SEQUENCE [LARGE SCALE GENOMIC DNA]</scope>
    <source>
        <strain evidence="9 10">JEL423</strain>
    </source>
</reference>
<comment type="subcellular location">
    <subcellularLocation>
        <location evidence="1">Nucleus inner membrane</location>
        <topology evidence="1">Multi-pass membrane protein</topology>
    </subcellularLocation>
</comment>
<feature type="region of interest" description="Disordered" evidence="6">
    <location>
        <begin position="490"/>
        <end position="523"/>
    </location>
</feature>
<evidence type="ECO:0000256" key="1">
    <source>
        <dbReference type="ARBA" id="ARBA00004473"/>
    </source>
</evidence>
<name>A0A177WU83_BATDL</name>
<proteinExistence type="predicted"/>
<dbReference type="InterPro" id="IPR042321">
    <property type="entry name" value="Ima1"/>
</dbReference>
<dbReference type="GO" id="GO:0071765">
    <property type="term" value="P:nuclear inner membrane organization"/>
    <property type="evidence" value="ECO:0007669"/>
    <property type="project" value="InterPro"/>
</dbReference>
<feature type="transmembrane region" description="Helical" evidence="7">
    <location>
        <begin position="334"/>
        <end position="351"/>
    </location>
</feature>
<dbReference type="EMBL" id="DS022310">
    <property type="protein sequence ID" value="OAJ43668.1"/>
    <property type="molecule type" value="Genomic_DNA"/>
</dbReference>
<evidence type="ECO:0000259" key="8">
    <source>
        <dbReference type="Pfam" id="PF09779"/>
    </source>
</evidence>
<accession>A0A177WU83</accession>
<dbReference type="GO" id="GO:0034992">
    <property type="term" value="C:microtubule organizing center attachment site"/>
    <property type="evidence" value="ECO:0007669"/>
    <property type="project" value="TreeGrafter"/>
</dbReference>
<evidence type="ECO:0000313" key="9">
    <source>
        <dbReference type="EMBL" id="OAJ43668.1"/>
    </source>
</evidence>
<dbReference type="GO" id="GO:0034506">
    <property type="term" value="C:chromosome, centromeric core domain"/>
    <property type="evidence" value="ECO:0007669"/>
    <property type="project" value="TreeGrafter"/>
</dbReference>
<evidence type="ECO:0000256" key="4">
    <source>
        <dbReference type="ARBA" id="ARBA00023136"/>
    </source>
</evidence>
<evidence type="ECO:0000256" key="5">
    <source>
        <dbReference type="ARBA" id="ARBA00023242"/>
    </source>
</evidence>
<reference evidence="9 10" key="2">
    <citation type="submission" date="2016-05" db="EMBL/GenBank/DDBJ databases">
        <title>Lineage-specific infection strategies underlie the spectrum of fungal disease in amphibians.</title>
        <authorList>
            <person name="Cuomo C.A."/>
            <person name="Farrer R.A."/>
            <person name="James T."/>
            <person name="Longcore J."/>
            <person name="Birren B."/>
        </authorList>
    </citation>
    <scope>NUCLEOTIDE SEQUENCE [LARGE SCALE GENOMIC DNA]</scope>
    <source>
        <strain evidence="9 10">JEL423</strain>
    </source>
</reference>
<feature type="transmembrane region" description="Helical" evidence="7">
    <location>
        <begin position="263"/>
        <end position="279"/>
    </location>
</feature>
<keyword evidence="5" id="KW-0539">Nucleus</keyword>
<dbReference type="PANTHER" id="PTHR28538:SF1">
    <property type="entry name" value="INTEGRAL INNER NUCLEAR MEMBRANE PROTEIN IMA1"/>
    <property type="match status" value="1"/>
</dbReference>
<sequence length="690" mass="76269">MQLGNAWPNDILQKAGLLWTSALHDSIDSFTNIYKNIFLIQSSDISSTSVAIGLLALVVFVTYKIAVFYKISLKYTTDLVQQISHVCFYCGTVKQWRVQSNSGLENIIINSNGQTVQWLCKACDSVNRYDENGDIAGPENPFMEHSSHSDFTANKIKGSAFSQNVFCDNCIHNQQLVADILRDYDPPEGDGWEESYKSYKTSLESRYPIVCSLCAPHVRNCLRNTSQFNPFSSDSRQPNDVQNSTCVPLCSNSSYRLQKATRLLTGIVALCILGIMIRYETDVKLLSESLIAVDLSLLVKVIFVWVASGLSCMSVKNASTILIQPKHHPISYSFLWVLPATSVISGAYLVRMNYLDSIDTVLDSSSTPIDIHALTILNITVLISIVRLILVIVPFNQIWRYAISQRAIGELQNSAYYAKLQRPSPLKSQSSLRQSAFESSNKASTSNIFASQTNLSASTIKPLNFNIEEASELLSSSNALDALSFEDGTSWRQQRSTNSHTENTATMDWEGPLGSTTKKSSSNLFSVQSPQFPVPWHMQVRGPRILPPKTKLPFSASFSDSMHRPAFGMTGSSGHSARHFPTREGSFSSNSGFPISHDRQFLNRKKPFGALALSNGISNSTTDSYNRKNSQYDDSISGITNLFASKATLKTSKPTSNAVDVAHIRIGTAAIFICGVLSTLLIVMVVFQMR</sequence>
<protein>
    <recommendedName>
        <fullName evidence="8">Ima1 N-terminal domain-containing protein</fullName>
    </recommendedName>
</protein>
<dbReference type="InterPro" id="IPR018617">
    <property type="entry name" value="Ima1_N"/>
</dbReference>